<feature type="transmembrane region" description="Helical" evidence="2">
    <location>
        <begin position="605"/>
        <end position="626"/>
    </location>
</feature>
<feature type="transmembrane region" description="Helical" evidence="2">
    <location>
        <begin position="361"/>
        <end position="381"/>
    </location>
</feature>
<gene>
    <name evidence="4" type="ORF">KIH74_28555</name>
</gene>
<keyword evidence="2" id="KW-0472">Membrane</keyword>
<feature type="chain" id="PRO_5047135507" evidence="3">
    <location>
        <begin position="33"/>
        <end position="792"/>
    </location>
</feature>
<proteinExistence type="predicted"/>
<comment type="caution">
    <text evidence="4">The sequence shown here is derived from an EMBL/GenBank/DDBJ whole genome shotgun (WGS) entry which is preliminary data.</text>
</comment>
<accession>A0ABS5TQ28</accession>
<feature type="compositionally biased region" description="Basic and acidic residues" evidence="1">
    <location>
        <begin position="138"/>
        <end position="155"/>
    </location>
</feature>
<feature type="region of interest" description="Disordered" evidence="1">
    <location>
        <begin position="126"/>
        <end position="155"/>
    </location>
</feature>
<dbReference type="EMBL" id="JAHBAY010000014">
    <property type="protein sequence ID" value="MBT0772928.1"/>
    <property type="molecule type" value="Genomic_DNA"/>
</dbReference>
<evidence type="ECO:0000256" key="1">
    <source>
        <dbReference type="SAM" id="MobiDB-lite"/>
    </source>
</evidence>
<keyword evidence="2" id="KW-0812">Transmembrane</keyword>
<dbReference type="Proteomes" id="UP001197247">
    <property type="component" value="Unassembled WGS sequence"/>
</dbReference>
<reference evidence="4 5" key="1">
    <citation type="submission" date="2021-05" db="EMBL/GenBank/DDBJ databases">
        <title>Kineosporia and Streptomyces sp. nov. two new marine actinobacteria isolated from Coral.</title>
        <authorList>
            <person name="Buangrab K."/>
            <person name="Sutthacheep M."/>
            <person name="Yeemin T."/>
            <person name="Harunari E."/>
            <person name="Igarashi Y."/>
            <person name="Kanchanasin P."/>
            <person name="Tanasupawat S."/>
            <person name="Phongsopitanun W."/>
        </authorList>
    </citation>
    <scope>NUCLEOTIDE SEQUENCE [LARGE SCALE GENOMIC DNA]</scope>
    <source>
        <strain evidence="4 5">J2-2</strain>
    </source>
</reference>
<evidence type="ECO:0000313" key="4">
    <source>
        <dbReference type="EMBL" id="MBT0772928.1"/>
    </source>
</evidence>
<keyword evidence="2" id="KW-1133">Transmembrane helix</keyword>
<feature type="signal peptide" evidence="3">
    <location>
        <begin position="1"/>
        <end position="32"/>
    </location>
</feature>
<dbReference type="RefSeq" id="WP_214159467.1">
    <property type="nucleotide sequence ID" value="NZ_JAHBAY010000014.1"/>
</dbReference>
<keyword evidence="5" id="KW-1185">Reference proteome</keyword>
<evidence type="ECO:0000256" key="2">
    <source>
        <dbReference type="SAM" id="Phobius"/>
    </source>
</evidence>
<evidence type="ECO:0000256" key="3">
    <source>
        <dbReference type="SAM" id="SignalP"/>
    </source>
</evidence>
<feature type="transmembrane region" description="Helical" evidence="2">
    <location>
        <begin position="297"/>
        <end position="317"/>
    </location>
</feature>
<name>A0ABS5TQ28_9ACTN</name>
<feature type="transmembrane region" description="Helical" evidence="2">
    <location>
        <begin position="474"/>
        <end position="498"/>
    </location>
</feature>
<feature type="transmembrane region" description="Helical" evidence="2">
    <location>
        <begin position="402"/>
        <end position="423"/>
    </location>
</feature>
<evidence type="ECO:0000313" key="5">
    <source>
        <dbReference type="Proteomes" id="UP001197247"/>
    </source>
</evidence>
<protein>
    <submittedName>
        <fullName evidence="4">Uncharacterized protein</fullName>
    </submittedName>
</protein>
<sequence length="792" mass="85639">MISLSHWPVRRSGRIAILAFFMTCCLALPAMATTRKTPNDLRTVVTEIRPVSANGTVSASAYFRTTARYRILNEHIRPGERVTIESWTREDMGGYSTTWGCGAAAGSVILHSVGLTFYQGQKGFRQHHGRPFNPGSDDPPKRESPSPGKEAHSIESFRWPEWASRGGWNVITAGGNISGIDCLSDGKTTRPSASWTMSVSGNAVSVDIEQGRAPTISDLDVSTGAVLVAVGVSPVVLAAVGFPAEIVNKTIEGNRHRVRLRRRRSVSSRRQRRPVLNILRRWVTRVIAWTVQGKGAWAMWATTTLLCLWLTSAGLFYGGASIGNLASGITAVLAVVLVYELPKYAVATGSLTGALSRWRVVPAGLALALMTGAMSQLGSLFPPYVYGLSIASRSVVVSARRAAYATVAGSGSLLATALLAWVFNSQSQAEIVRSGWLGEWLSSFFFAGLQGLVFALIPAKFLDGESIFRFRRGFWTALYLPLVALYVWIMFTGAPVWWGSREDAMVSIVLLAAFGILSLLIWLYFRFVPDPAVLDLKSRTVADPPAREVPGQRRMVWEDDGGCSGLNDERDEACDECPASNDHPVVKTPRPEAFARRERKTALRVSLFVLAASVVSAMVAVVLRVAPAPEESTLVGTPVLRPATLPGGQIMPQSNGEIWQIKNAGESQLSGEIVVEVCRLGCAFEVSSSSASEDGSPSNLWKGARFSREPDGSYVATWSVTHPATCGPRNEKLNVQSDFELRMIPLFDGPDDFGVQVKVQGQVLSRPSQASSGRCSLAGFKEDITGSGLRTG</sequence>
<feature type="transmembrane region" description="Helical" evidence="2">
    <location>
        <begin position="324"/>
        <end position="341"/>
    </location>
</feature>
<feature type="transmembrane region" description="Helical" evidence="2">
    <location>
        <begin position="443"/>
        <end position="462"/>
    </location>
</feature>
<feature type="transmembrane region" description="Helical" evidence="2">
    <location>
        <begin position="504"/>
        <end position="525"/>
    </location>
</feature>
<keyword evidence="3" id="KW-0732">Signal</keyword>
<organism evidence="4 5">
    <name type="scientific">Kineosporia corallincola</name>
    <dbReference type="NCBI Taxonomy" id="2835133"/>
    <lineage>
        <taxon>Bacteria</taxon>
        <taxon>Bacillati</taxon>
        <taxon>Actinomycetota</taxon>
        <taxon>Actinomycetes</taxon>
        <taxon>Kineosporiales</taxon>
        <taxon>Kineosporiaceae</taxon>
        <taxon>Kineosporia</taxon>
    </lineage>
</organism>